<dbReference type="InParanoid" id="A0A3N4L7W4"/>
<accession>A0A3N4L7W4</accession>
<feature type="domain" description="Rax2-like C-terminal" evidence="2">
    <location>
        <begin position="900"/>
        <end position="1147"/>
    </location>
</feature>
<evidence type="ECO:0000259" key="2">
    <source>
        <dbReference type="Pfam" id="PF12768"/>
    </source>
</evidence>
<dbReference type="Pfam" id="PF20842">
    <property type="entry name" value="Rax2_2"/>
    <property type="match status" value="1"/>
</dbReference>
<reference evidence="5 6" key="1">
    <citation type="journal article" date="2018" name="Nat. Ecol. Evol.">
        <title>Pezizomycetes genomes reveal the molecular basis of ectomycorrhizal truffle lifestyle.</title>
        <authorList>
            <person name="Murat C."/>
            <person name="Payen T."/>
            <person name="Noel B."/>
            <person name="Kuo A."/>
            <person name="Morin E."/>
            <person name="Chen J."/>
            <person name="Kohler A."/>
            <person name="Krizsan K."/>
            <person name="Balestrini R."/>
            <person name="Da Silva C."/>
            <person name="Montanini B."/>
            <person name="Hainaut M."/>
            <person name="Levati E."/>
            <person name="Barry K.W."/>
            <person name="Belfiori B."/>
            <person name="Cichocki N."/>
            <person name="Clum A."/>
            <person name="Dockter R.B."/>
            <person name="Fauchery L."/>
            <person name="Guy J."/>
            <person name="Iotti M."/>
            <person name="Le Tacon F."/>
            <person name="Lindquist E.A."/>
            <person name="Lipzen A."/>
            <person name="Malagnac F."/>
            <person name="Mello A."/>
            <person name="Molinier V."/>
            <person name="Miyauchi S."/>
            <person name="Poulain J."/>
            <person name="Riccioni C."/>
            <person name="Rubini A."/>
            <person name="Sitrit Y."/>
            <person name="Splivallo R."/>
            <person name="Traeger S."/>
            <person name="Wang M."/>
            <person name="Zifcakova L."/>
            <person name="Wipf D."/>
            <person name="Zambonelli A."/>
            <person name="Paolocci F."/>
            <person name="Nowrousian M."/>
            <person name="Ottonello S."/>
            <person name="Baldrian P."/>
            <person name="Spatafora J.W."/>
            <person name="Henrissat B."/>
            <person name="Nagy L.G."/>
            <person name="Aury J.M."/>
            <person name="Wincker P."/>
            <person name="Grigoriev I.V."/>
            <person name="Bonfante P."/>
            <person name="Martin F.M."/>
        </authorList>
    </citation>
    <scope>NUCLEOTIDE SEQUENCE [LARGE SCALE GENOMIC DNA]</scope>
    <source>
        <strain evidence="5 6">ATCC MYA-4762</strain>
    </source>
</reference>
<dbReference type="GO" id="GO:1902929">
    <property type="term" value="C:plasma membrane of growing cell tip"/>
    <property type="evidence" value="ECO:0007669"/>
    <property type="project" value="TreeGrafter"/>
</dbReference>
<evidence type="ECO:0000259" key="4">
    <source>
        <dbReference type="Pfam" id="PF20843"/>
    </source>
</evidence>
<name>A0A3N4L7W4_9PEZI</name>
<dbReference type="PANTHER" id="PTHR31778:SF2">
    <property type="entry name" value="BUD SITE SELECTION PROTEIN RAX2"/>
    <property type="match status" value="1"/>
</dbReference>
<sequence>MRKPLFLKVTIRLSQICSVATCILTVASAIEFKSVPQPPLNFDGLGKVALAGDFDAISIYSFEGQQIGLTRNGSDSVLVQLPNGRFTPLATADANIEAMCTLEMKDGSIAGVVVGGNFTSLGGVEANGVALVSPTNGKVTPMSGLKGKVNALLCDKDTELVYVGGEFTGENSSNALTWSPSSNWANLPFQGFNKPVKAIIKSANGTIIFGGLFDGLGNVTTPTSSYGQTVNLQSATITTEQTSGRDGFNNPKSIICSNGIDGAGTTWLLGDGQVGSWTADFRHYFRPTKLRLRNTHFEGRGTAEFRFTAFPIGGIMNLTFVDPADNTKKHCESRCPLSDDPKVEFQDFEFVNVIGMNNFRIDIPRFYGAGAGLVGIEVFQDDVFTFAVNDFNEPSCATSQSISNSEVKGTWKTTTAFTDSEYLTANIQGDSTDSLSVTFFPNVHESGNYSVLIFTPGCIQDGTCGSRGRVNISGTYTRDQVGPISTELFETNNFDKYDIIYTGPVDGPESGFRPSITLTAASGQSGPITIVAQKVKFDLISNSTRGLNGLYEYVPGSKDTNNFKDSTVIKASQQLKSGAQVWALATQGTILYAAGNFTSKTNTDGYSHIFAIEDNGPISLPNKGLNGAIRTILASGDNRIYVGGDFTNTQEGTVTGINKVAIYDRQSSSWSAMGAGVNGQVKDLVSLKTSVSGENLDVIAVSGSFTEILANDGKSAVTTDGFAVWVPSKNDWLERLDTTASMDGTLSASASAGSDQLFAGAILSNDLLASGAVSVESTKQIALKPLPLKFAKDTTNSTVLTSILASIQKRATPVKKIEGVVTGVFYQEGEKDLTVVGGHFNLEDNVDNLAIIDHKSNDQISGLSGVNNTSTFVALHVHKTILYAGGSISGLVGQVDVSGLVLYDLGNGKMADDQPAGLRGSDPVVYSISTQPNSDRVFVAGFFDSAGSFACPALCVYEVNNRQWSRPEADVSGTIHMIQWINVDELLLAGDMMINNQRTYLAKLDAKNKVFNVVVTGDKTIPGPVTAFALDSDSGNSMFLTGNSTDGKPFLAKWTGSTLLELQGFDSSSNIRGIQVITLNSDHGSNDYLKDDHTLFLTGSIDIPQVGSFSGVLFNGLTWSPFLLTSKADNKQSTLASLFTQRQQTFTKSGGKMRKGFVVLISLAIALGLVFLIVVLGVLASYIHRRQEGYQPAPTMVLEKSASIQDRVPPAFLFGTIGGNGARDPPTV</sequence>
<evidence type="ECO:0000313" key="5">
    <source>
        <dbReference type="EMBL" id="RPB18994.1"/>
    </source>
</evidence>
<keyword evidence="1" id="KW-0812">Transmembrane</keyword>
<proteinExistence type="predicted"/>
<organism evidence="5 6">
    <name type="scientific">Terfezia boudieri ATCC MYA-4762</name>
    <dbReference type="NCBI Taxonomy" id="1051890"/>
    <lineage>
        <taxon>Eukaryota</taxon>
        <taxon>Fungi</taxon>
        <taxon>Dikarya</taxon>
        <taxon>Ascomycota</taxon>
        <taxon>Pezizomycotina</taxon>
        <taxon>Pezizomycetes</taxon>
        <taxon>Pezizales</taxon>
        <taxon>Pezizaceae</taxon>
        <taxon>Terfezia</taxon>
    </lineage>
</organism>
<dbReference type="InterPro" id="IPR024982">
    <property type="entry name" value="Rax2-like_C"/>
</dbReference>
<dbReference type="InterPro" id="IPR048265">
    <property type="entry name" value="Rax2-like_third"/>
</dbReference>
<dbReference type="Proteomes" id="UP000267821">
    <property type="component" value="Unassembled WGS sequence"/>
</dbReference>
<evidence type="ECO:0000259" key="3">
    <source>
        <dbReference type="Pfam" id="PF20842"/>
    </source>
</evidence>
<evidence type="ECO:0000313" key="6">
    <source>
        <dbReference type="Proteomes" id="UP000267821"/>
    </source>
</evidence>
<dbReference type="PANTHER" id="PTHR31778">
    <property type="entry name" value="BUD SITE SELECTION PROTEIN RAX2"/>
    <property type="match status" value="1"/>
</dbReference>
<dbReference type="AlphaFoldDB" id="A0A3N4L7W4"/>
<feature type="domain" description="Rax2-like second" evidence="3">
    <location>
        <begin position="227"/>
        <end position="373"/>
    </location>
</feature>
<dbReference type="SUPFAM" id="SSF50965">
    <property type="entry name" value="Galactose oxidase, central domain"/>
    <property type="match status" value="1"/>
</dbReference>
<evidence type="ECO:0008006" key="7">
    <source>
        <dbReference type="Google" id="ProtNLM"/>
    </source>
</evidence>
<dbReference type="Pfam" id="PF20843">
    <property type="entry name" value="Rax2_3"/>
    <property type="match status" value="1"/>
</dbReference>
<dbReference type="InterPro" id="IPR011043">
    <property type="entry name" value="Gal_Oxase/kelch_b-propeller"/>
</dbReference>
<dbReference type="OrthoDB" id="2503993at2759"/>
<feature type="transmembrane region" description="Helical" evidence="1">
    <location>
        <begin position="1157"/>
        <end position="1183"/>
    </location>
</feature>
<dbReference type="EMBL" id="ML121602">
    <property type="protein sequence ID" value="RPB18994.1"/>
    <property type="molecule type" value="Genomic_DNA"/>
</dbReference>
<evidence type="ECO:0000256" key="1">
    <source>
        <dbReference type="SAM" id="Phobius"/>
    </source>
</evidence>
<keyword evidence="1" id="KW-0472">Membrane</keyword>
<feature type="domain" description="Rax2-like third" evidence="4">
    <location>
        <begin position="384"/>
        <end position="540"/>
    </location>
</feature>
<keyword evidence="1" id="KW-1133">Transmembrane helix</keyword>
<dbReference type="SUPFAM" id="SSF69322">
    <property type="entry name" value="Tricorn protease domain 2"/>
    <property type="match status" value="1"/>
</dbReference>
<protein>
    <recommendedName>
        <fullName evidence="7">Cellular morphogenesis protein</fullName>
    </recommendedName>
</protein>
<dbReference type="STRING" id="1051890.A0A3N4L7W4"/>
<dbReference type="Pfam" id="PF12768">
    <property type="entry name" value="Rax2"/>
    <property type="match status" value="1"/>
</dbReference>
<gene>
    <name evidence="5" type="ORF">L211DRAFT_672287</name>
</gene>
<dbReference type="FunCoup" id="A0A3N4L7W4">
    <property type="interactions" value="55"/>
</dbReference>
<dbReference type="InterPro" id="IPR048266">
    <property type="entry name" value="Rax2-like_second"/>
</dbReference>
<keyword evidence="6" id="KW-1185">Reference proteome</keyword>